<comment type="similarity">
    <text evidence="9">Belongs to the nuclear hormone receptor family.</text>
</comment>
<dbReference type="SMART" id="SM00430">
    <property type="entry name" value="HOLI"/>
    <property type="match status" value="1"/>
</dbReference>
<name>A0A7J7JFI8_BUGNE</name>
<dbReference type="OrthoDB" id="6352325at2759"/>
<proteinExistence type="inferred from homology"/>
<evidence type="ECO:0000256" key="5">
    <source>
        <dbReference type="ARBA" id="ARBA00023125"/>
    </source>
</evidence>
<keyword evidence="4 9" id="KW-0805">Transcription regulation</keyword>
<dbReference type="InterPro" id="IPR013088">
    <property type="entry name" value="Znf_NHR/GATA"/>
</dbReference>
<keyword evidence="5 9" id="KW-0238">DNA-binding</keyword>
<dbReference type="Pfam" id="PF00105">
    <property type="entry name" value="zf-C4"/>
    <property type="match status" value="1"/>
</dbReference>
<accession>A0A7J7JFI8</accession>
<dbReference type="Pfam" id="PF00104">
    <property type="entry name" value="Hormone_recep"/>
    <property type="match status" value="1"/>
</dbReference>
<feature type="domain" description="Nuclear receptor" evidence="10">
    <location>
        <begin position="86"/>
        <end position="161"/>
    </location>
</feature>
<dbReference type="GO" id="GO:0000978">
    <property type="term" value="F:RNA polymerase II cis-regulatory region sequence-specific DNA binding"/>
    <property type="evidence" value="ECO:0007669"/>
    <property type="project" value="TreeGrafter"/>
</dbReference>
<dbReference type="GO" id="GO:0000122">
    <property type="term" value="P:negative regulation of transcription by RNA polymerase II"/>
    <property type="evidence" value="ECO:0007669"/>
    <property type="project" value="TreeGrafter"/>
</dbReference>
<dbReference type="SMART" id="SM00399">
    <property type="entry name" value="ZnF_C4"/>
    <property type="match status" value="1"/>
</dbReference>
<dbReference type="PRINTS" id="PR00047">
    <property type="entry name" value="STROIDFINGER"/>
</dbReference>
<dbReference type="GO" id="GO:0045944">
    <property type="term" value="P:positive regulation of transcription by RNA polymerase II"/>
    <property type="evidence" value="ECO:0007669"/>
    <property type="project" value="TreeGrafter"/>
</dbReference>
<feature type="domain" description="NR LBD" evidence="11">
    <location>
        <begin position="254"/>
        <end position="484"/>
    </location>
</feature>
<evidence type="ECO:0000256" key="3">
    <source>
        <dbReference type="ARBA" id="ARBA00022833"/>
    </source>
</evidence>
<dbReference type="PROSITE" id="PS00031">
    <property type="entry name" value="NUCLEAR_REC_DBD_1"/>
    <property type="match status" value="1"/>
</dbReference>
<evidence type="ECO:0008006" key="14">
    <source>
        <dbReference type="Google" id="ProtNLM"/>
    </source>
</evidence>
<protein>
    <recommendedName>
        <fullName evidence="14">Nuclear receptor domain-containing protein</fullName>
    </recommendedName>
</protein>
<dbReference type="Gene3D" id="3.30.50.10">
    <property type="entry name" value="Erythroid Transcription Factor GATA-1, subunit A"/>
    <property type="match status" value="1"/>
</dbReference>
<evidence type="ECO:0000259" key="11">
    <source>
        <dbReference type="PROSITE" id="PS51843"/>
    </source>
</evidence>
<reference evidence="12" key="1">
    <citation type="submission" date="2020-06" db="EMBL/GenBank/DDBJ databases">
        <title>Draft genome of Bugula neritina, a colonial animal packing powerful symbionts and potential medicines.</title>
        <authorList>
            <person name="Rayko M."/>
        </authorList>
    </citation>
    <scope>NUCLEOTIDE SEQUENCE [LARGE SCALE GENOMIC DNA]</scope>
    <source>
        <strain evidence="12">Kwan_BN1</strain>
    </source>
</reference>
<dbReference type="GO" id="GO:0008270">
    <property type="term" value="F:zinc ion binding"/>
    <property type="evidence" value="ECO:0007669"/>
    <property type="project" value="UniProtKB-KW"/>
</dbReference>
<dbReference type="EMBL" id="VXIV02002613">
    <property type="protein sequence ID" value="KAF6024128.1"/>
    <property type="molecule type" value="Genomic_DNA"/>
</dbReference>
<dbReference type="GO" id="GO:0030154">
    <property type="term" value="P:cell differentiation"/>
    <property type="evidence" value="ECO:0007669"/>
    <property type="project" value="TreeGrafter"/>
</dbReference>
<dbReference type="Gene3D" id="1.10.565.10">
    <property type="entry name" value="Retinoid X Receptor"/>
    <property type="match status" value="1"/>
</dbReference>
<dbReference type="InterPro" id="IPR000536">
    <property type="entry name" value="Nucl_hrmn_rcpt_lig-bd"/>
</dbReference>
<evidence type="ECO:0000256" key="8">
    <source>
        <dbReference type="ARBA" id="ARBA00023242"/>
    </source>
</evidence>
<keyword evidence="2 9" id="KW-0863">Zinc-finger</keyword>
<dbReference type="InterPro" id="IPR001628">
    <property type="entry name" value="Znf_hrmn_rcpt"/>
</dbReference>
<gene>
    <name evidence="12" type="ORF">EB796_017565</name>
</gene>
<dbReference type="InterPro" id="IPR001723">
    <property type="entry name" value="Nuclear_hrmn_rcpt"/>
</dbReference>
<dbReference type="PANTHER" id="PTHR24082:SF283">
    <property type="entry name" value="NUCLEAR HORMONE RECEPTOR HR96"/>
    <property type="match status" value="1"/>
</dbReference>
<dbReference type="PANTHER" id="PTHR24082">
    <property type="entry name" value="NUCLEAR HORMONE RECEPTOR"/>
    <property type="match status" value="1"/>
</dbReference>
<evidence type="ECO:0000256" key="4">
    <source>
        <dbReference type="ARBA" id="ARBA00023015"/>
    </source>
</evidence>
<keyword evidence="1 9" id="KW-0479">Metal-binding</keyword>
<organism evidence="12 13">
    <name type="scientific">Bugula neritina</name>
    <name type="common">Brown bryozoan</name>
    <name type="synonym">Sertularia neritina</name>
    <dbReference type="NCBI Taxonomy" id="10212"/>
    <lineage>
        <taxon>Eukaryota</taxon>
        <taxon>Metazoa</taxon>
        <taxon>Spiralia</taxon>
        <taxon>Lophotrochozoa</taxon>
        <taxon>Bryozoa</taxon>
        <taxon>Gymnolaemata</taxon>
        <taxon>Cheilostomatida</taxon>
        <taxon>Flustrina</taxon>
        <taxon>Buguloidea</taxon>
        <taxon>Bugulidae</taxon>
        <taxon>Bugula</taxon>
    </lineage>
</organism>
<evidence type="ECO:0000256" key="1">
    <source>
        <dbReference type="ARBA" id="ARBA00022723"/>
    </source>
</evidence>
<dbReference type="AlphaFoldDB" id="A0A7J7JFI8"/>
<evidence type="ECO:0000256" key="7">
    <source>
        <dbReference type="ARBA" id="ARBA00023170"/>
    </source>
</evidence>
<dbReference type="Proteomes" id="UP000593567">
    <property type="component" value="Unassembled WGS sequence"/>
</dbReference>
<comment type="caution">
    <text evidence="12">The sequence shown here is derived from an EMBL/GenBank/DDBJ whole genome shotgun (WGS) entry which is preliminary data.</text>
</comment>
<dbReference type="InterPro" id="IPR050234">
    <property type="entry name" value="Nuclear_hormone_rcpt_NR1"/>
</dbReference>
<dbReference type="PRINTS" id="PR00398">
    <property type="entry name" value="STRDHORMONER"/>
</dbReference>
<dbReference type="SUPFAM" id="SSF48508">
    <property type="entry name" value="Nuclear receptor ligand-binding domain"/>
    <property type="match status" value="1"/>
</dbReference>
<evidence type="ECO:0000256" key="6">
    <source>
        <dbReference type="ARBA" id="ARBA00023163"/>
    </source>
</evidence>
<dbReference type="GO" id="GO:0004879">
    <property type="term" value="F:nuclear receptor activity"/>
    <property type="evidence" value="ECO:0007669"/>
    <property type="project" value="TreeGrafter"/>
</dbReference>
<comment type="subcellular location">
    <subcellularLocation>
        <location evidence="9">Nucleus</location>
    </subcellularLocation>
</comment>
<evidence type="ECO:0000256" key="2">
    <source>
        <dbReference type="ARBA" id="ARBA00022771"/>
    </source>
</evidence>
<sequence length="484" mass="54521">MNEALEEFDPPSNLCGVDRKEHVAPKIEMELDYSQVEGSVNSLDIKSEQDMLVHSNGGSADAEYEEAGDGEDTLRSGKKMKCKKEGRTCTVCGDKALGYNFDAITCESCKAFFRRNANKAKYPRCMFQGNCNIDPNTRRFCSACRLTKCFVVGMKKEMILGDIERQKRIEKVQQNRAKKLQQQKQMVQKMPADQGLFQTKETDSQSMDELCNNIKMESITPSNTQWSTNYKYPRTAVDIPLESECTGRRVLGEGSLNLIHNIHSAYYSSFGSTAEEVPLQVEKTSLEALMNHIGVLVKLLIKFAKKLEDFTALPQSAQVTLLKGSLLDCITWRSAQMFSIEKGKWMHDDGTETPAQVLNAAFDDVDSDIQEEHIRLISSIKQTIGSDRTIIAIIQCILLFTPHYASVGTRALTSSAQDKYINILKHYLEVNHDWQTAFDLFAKILGFVTATRSYTFKHSKAFLQCDASRLDPLLLEVFDLSALK</sequence>
<dbReference type="InterPro" id="IPR035500">
    <property type="entry name" value="NHR-like_dom_sf"/>
</dbReference>
<dbReference type="GO" id="GO:0005634">
    <property type="term" value="C:nucleus"/>
    <property type="evidence" value="ECO:0007669"/>
    <property type="project" value="UniProtKB-SubCell"/>
</dbReference>
<keyword evidence="6 9" id="KW-0804">Transcription</keyword>
<evidence type="ECO:0000256" key="9">
    <source>
        <dbReference type="RuleBase" id="RU004334"/>
    </source>
</evidence>
<evidence type="ECO:0000313" key="12">
    <source>
        <dbReference type="EMBL" id="KAF6024128.1"/>
    </source>
</evidence>
<dbReference type="PROSITE" id="PS51030">
    <property type="entry name" value="NUCLEAR_REC_DBD_2"/>
    <property type="match status" value="1"/>
</dbReference>
<evidence type="ECO:0000313" key="13">
    <source>
        <dbReference type="Proteomes" id="UP000593567"/>
    </source>
</evidence>
<dbReference type="PROSITE" id="PS51843">
    <property type="entry name" value="NR_LBD"/>
    <property type="match status" value="1"/>
</dbReference>
<keyword evidence="13" id="KW-1185">Reference proteome</keyword>
<keyword evidence="7 9" id="KW-0675">Receptor</keyword>
<keyword evidence="8 9" id="KW-0539">Nucleus</keyword>
<evidence type="ECO:0000259" key="10">
    <source>
        <dbReference type="PROSITE" id="PS51030"/>
    </source>
</evidence>
<keyword evidence="3 9" id="KW-0862">Zinc</keyword>
<dbReference type="SUPFAM" id="SSF57716">
    <property type="entry name" value="Glucocorticoid receptor-like (DNA-binding domain)"/>
    <property type="match status" value="1"/>
</dbReference>